<dbReference type="GO" id="GO:0006313">
    <property type="term" value="P:DNA transposition"/>
    <property type="evidence" value="ECO:0007669"/>
    <property type="project" value="InterPro"/>
</dbReference>
<gene>
    <name evidence="2" type="primary">PARPA_00070.1 scaffold 262</name>
</gene>
<dbReference type="InterPro" id="IPR002492">
    <property type="entry name" value="Transposase_Tc1-like"/>
</dbReference>
<name>A0A0B7MVG4_9FUNG</name>
<evidence type="ECO:0000259" key="1">
    <source>
        <dbReference type="Pfam" id="PF01498"/>
    </source>
</evidence>
<reference evidence="2 3" key="1">
    <citation type="submission" date="2014-09" db="EMBL/GenBank/DDBJ databases">
        <authorList>
            <person name="Ellenberger Sabrina"/>
        </authorList>
    </citation>
    <scope>NUCLEOTIDE SEQUENCE [LARGE SCALE GENOMIC DNA]</scope>
    <source>
        <strain evidence="2 3">CBS 412.66</strain>
    </source>
</reference>
<feature type="domain" description="Transposase Tc1-like" evidence="1">
    <location>
        <begin position="162"/>
        <end position="231"/>
    </location>
</feature>
<accession>A0A0B7MVG4</accession>
<evidence type="ECO:0000313" key="2">
    <source>
        <dbReference type="EMBL" id="CEP06819.1"/>
    </source>
</evidence>
<sequence length="414" mass="47043">MEPAKKWRLQSGRFVEEILYSYAVDLQREKEKLVGLAGSNIMPKFATCGTSASGSTTYEGIRMQLSLRGRDCISSAHLNLSKLKGRRIPLGAAYVSIRADISCPSWSASRTLFLEVKHFSFCSPNSKSCSPNIKPQNNPKTGIGVAAKRSERPLKLSERDQRAAVRNFREQPFVSFVERAAKLKDAGINIHPQTLSIYARRNGFGSYTPASLPTLKPAQFKKRRAWAQEKVSWTPEQWKSVIWSDKSKFNVNGSDGRIRVFRKEGERLSPDHVHKIVKFGNVSILIWGCFWAGGLGPILPWLQNLSFEHSKGFIFQEDGASCHTGKPTYLERRIETRRHQLKNVDQLETCLRNECQHSRFVVSFAAVRKNYKSLMPIKEEFKIAPQFWKGADYHVRKPPIYGPETRQTKKLAIA</sequence>
<dbReference type="Proteomes" id="UP000054107">
    <property type="component" value="Unassembled WGS sequence"/>
</dbReference>
<evidence type="ECO:0000313" key="3">
    <source>
        <dbReference type="Proteomes" id="UP000054107"/>
    </source>
</evidence>
<keyword evidence="3" id="KW-1185">Reference proteome</keyword>
<dbReference type="Pfam" id="PF01498">
    <property type="entry name" value="HTH_Tnp_Tc3_2"/>
    <property type="match status" value="1"/>
</dbReference>
<protein>
    <recommendedName>
        <fullName evidence="1">Transposase Tc1-like domain-containing protein</fullName>
    </recommendedName>
</protein>
<organism evidence="2 3">
    <name type="scientific">Parasitella parasitica</name>
    <dbReference type="NCBI Taxonomy" id="35722"/>
    <lineage>
        <taxon>Eukaryota</taxon>
        <taxon>Fungi</taxon>
        <taxon>Fungi incertae sedis</taxon>
        <taxon>Mucoromycota</taxon>
        <taxon>Mucoromycotina</taxon>
        <taxon>Mucoromycetes</taxon>
        <taxon>Mucorales</taxon>
        <taxon>Mucorineae</taxon>
        <taxon>Mucoraceae</taxon>
        <taxon>Parasitella</taxon>
    </lineage>
</organism>
<dbReference type="AlphaFoldDB" id="A0A0B7MVG4"/>
<dbReference type="OrthoDB" id="2416077at2759"/>
<dbReference type="GO" id="GO:0003677">
    <property type="term" value="F:DNA binding"/>
    <property type="evidence" value="ECO:0007669"/>
    <property type="project" value="InterPro"/>
</dbReference>
<dbReference type="EMBL" id="LN718755">
    <property type="protein sequence ID" value="CEP06819.1"/>
    <property type="molecule type" value="Genomic_DNA"/>
</dbReference>
<dbReference type="Gene3D" id="3.30.420.10">
    <property type="entry name" value="Ribonuclease H-like superfamily/Ribonuclease H"/>
    <property type="match status" value="1"/>
</dbReference>
<dbReference type="GO" id="GO:0015074">
    <property type="term" value="P:DNA integration"/>
    <property type="evidence" value="ECO:0007669"/>
    <property type="project" value="InterPro"/>
</dbReference>
<dbReference type="STRING" id="35722.A0A0B7MVG4"/>
<dbReference type="InterPro" id="IPR036397">
    <property type="entry name" value="RNaseH_sf"/>
</dbReference>
<proteinExistence type="predicted"/>